<dbReference type="AlphaFoldDB" id="A0A382HY07"/>
<dbReference type="EMBL" id="UINC01063823">
    <property type="protein sequence ID" value="SVB91857.1"/>
    <property type="molecule type" value="Genomic_DNA"/>
</dbReference>
<protein>
    <submittedName>
        <fullName evidence="1">Uncharacterized protein</fullName>
    </submittedName>
</protein>
<proteinExistence type="predicted"/>
<evidence type="ECO:0000313" key="1">
    <source>
        <dbReference type="EMBL" id="SVB91857.1"/>
    </source>
</evidence>
<sequence>NFVITVVVFVGVPYVNAVIRYAGVSSAHSEPAPVSAPTSGDVTLELCQTETPSFQLKKDCLRQYFYYRGFPLHPSLMGELVTSLADSGHQVISLNLEGSANSNRYCCDGDYTARETSDGKLLVRLNFFRDYPEESDETFCPRCVFQYAYEGATDDGLLVVRTWTGYGGSGIFSRLLILRMGEMTIVERKNGKSGKLEETGKELTLNTVARVFLGDRTKHSIQVVGTQIYVDGEGLLSGPLPLSNQEPETTAEAGTT</sequence>
<reference evidence="1" key="1">
    <citation type="submission" date="2018-05" db="EMBL/GenBank/DDBJ databases">
        <authorList>
            <person name="Lanie J.A."/>
            <person name="Ng W.-L."/>
            <person name="Kazmierczak K.M."/>
            <person name="Andrzejewski T.M."/>
            <person name="Davidsen T.M."/>
            <person name="Wayne K.J."/>
            <person name="Tettelin H."/>
            <person name="Glass J.I."/>
            <person name="Rusch D."/>
            <person name="Podicherti R."/>
            <person name="Tsui H.-C.T."/>
            <person name="Winkler M.E."/>
        </authorList>
    </citation>
    <scope>NUCLEOTIDE SEQUENCE</scope>
</reference>
<organism evidence="1">
    <name type="scientific">marine metagenome</name>
    <dbReference type="NCBI Taxonomy" id="408172"/>
    <lineage>
        <taxon>unclassified sequences</taxon>
        <taxon>metagenomes</taxon>
        <taxon>ecological metagenomes</taxon>
    </lineage>
</organism>
<gene>
    <name evidence="1" type="ORF">METZ01_LOCUS244711</name>
</gene>
<accession>A0A382HY07</accession>
<feature type="non-terminal residue" evidence="1">
    <location>
        <position position="1"/>
    </location>
</feature>
<name>A0A382HY07_9ZZZZ</name>